<dbReference type="Proteomes" id="UP000799766">
    <property type="component" value="Unassembled WGS sequence"/>
</dbReference>
<feature type="region of interest" description="Disordered" evidence="1">
    <location>
        <begin position="1"/>
        <end position="32"/>
    </location>
</feature>
<gene>
    <name evidence="2" type="ORF">BDY21DRAFT_362112</name>
</gene>
<feature type="compositionally biased region" description="Basic and acidic residues" evidence="1">
    <location>
        <begin position="11"/>
        <end position="24"/>
    </location>
</feature>
<feature type="region of interest" description="Disordered" evidence="1">
    <location>
        <begin position="85"/>
        <end position="104"/>
    </location>
</feature>
<proteinExistence type="predicted"/>
<reference evidence="2" key="1">
    <citation type="journal article" date="2020" name="Stud. Mycol.">
        <title>101 Dothideomycetes genomes: a test case for predicting lifestyles and emergence of pathogens.</title>
        <authorList>
            <person name="Haridas S."/>
            <person name="Albert R."/>
            <person name="Binder M."/>
            <person name="Bloem J."/>
            <person name="Labutti K."/>
            <person name="Salamov A."/>
            <person name="Andreopoulos B."/>
            <person name="Baker S."/>
            <person name="Barry K."/>
            <person name="Bills G."/>
            <person name="Bluhm B."/>
            <person name="Cannon C."/>
            <person name="Castanera R."/>
            <person name="Culley D."/>
            <person name="Daum C."/>
            <person name="Ezra D."/>
            <person name="Gonzalez J."/>
            <person name="Henrissat B."/>
            <person name="Kuo A."/>
            <person name="Liang C."/>
            <person name="Lipzen A."/>
            <person name="Lutzoni F."/>
            <person name="Magnuson J."/>
            <person name="Mondo S."/>
            <person name="Nolan M."/>
            <person name="Ohm R."/>
            <person name="Pangilinan J."/>
            <person name="Park H.-J."/>
            <person name="Ramirez L."/>
            <person name="Alfaro M."/>
            <person name="Sun H."/>
            <person name="Tritt A."/>
            <person name="Yoshinaga Y."/>
            <person name="Zwiers L.-H."/>
            <person name="Turgeon B."/>
            <person name="Goodwin S."/>
            <person name="Spatafora J."/>
            <person name="Crous P."/>
            <person name="Grigoriev I."/>
        </authorList>
    </citation>
    <scope>NUCLEOTIDE SEQUENCE</scope>
    <source>
        <strain evidence="2">ATCC 16933</strain>
    </source>
</reference>
<keyword evidence="3" id="KW-1185">Reference proteome</keyword>
<evidence type="ECO:0000256" key="1">
    <source>
        <dbReference type="SAM" id="MobiDB-lite"/>
    </source>
</evidence>
<accession>A0A6A6P6C2</accession>
<organism evidence="2 3">
    <name type="scientific">Lineolata rhizophorae</name>
    <dbReference type="NCBI Taxonomy" id="578093"/>
    <lineage>
        <taxon>Eukaryota</taxon>
        <taxon>Fungi</taxon>
        <taxon>Dikarya</taxon>
        <taxon>Ascomycota</taxon>
        <taxon>Pezizomycotina</taxon>
        <taxon>Dothideomycetes</taxon>
        <taxon>Dothideomycetes incertae sedis</taxon>
        <taxon>Lineolatales</taxon>
        <taxon>Lineolataceae</taxon>
        <taxon>Lineolata</taxon>
    </lineage>
</organism>
<sequence>MHCVGSCVARSQEKKGDAGREPRRQPRPPRPWRAALGCGVRNIWTNSWVQTAERREPTLPNQPYCKGGLCFNVIRDLMTHINGKKHQRAGLGDGPRIPQPRGPGQKAWVDKYLVPFLRTHGYFRGAPISSLDEPSTSNCHNSDVEMESDVETQYTRNDPASPDLEEVGDEFVDMTLGANANLHGDPATDLPDLAGPPGSVLATEPPATALDLAPDFDLLGFIIAENIGHGNSAHDDPPLQNQSVDNQEIWDFLDSHAALRSPLYHTHLVSSGSFEHRCEDFLAVENHLGFGDFLPKMEDADYEKLSLYAQALTIEMDVDSDDE</sequence>
<dbReference type="AlphaFoldDB" id="A0A6A6P6C2"/>
<evidence type="ECO:0000313" key="2">
    <source>
        <dbReference type="EMBL" id="KAF2459357.1"/>
    </source>
</evidence>
<evidence type="ECO:0000313" key="3">
    <source>
        <dbReference type="Proteomes" id="UP000799766"/>
    </source>
</evidence>
<protein>
    <submittedName>
        <fullName evidence="2">Uncharacterized protein</fullName>
    </submittedName>
</protein>
<name>A0A6A6P6C2_9PEZI</name>
<dbReference type="EMBL" id="MU001675">
    <property type="protein sequence ID" value="KAF2459357.1"/>
    <property type="molecule type" value="Genomic_DNA"/>
</dbReference>